<accession>A0ACB5PUC1</accession>
<dbReference type="Proteomes" id="UP000605392">
    <property type="component" value="Unassembled WGS sequence"/>
</dbReference>
<gene>
    <name evidence="1" type="ORF">GCM10011375_29960</name>
</gene>
<organism evidence="1 2">
    <name type="scientific">Hymenobacter qilianensis</name>
    <dbReference type="NCBI Taxonomy" id="1385715"/>
    <lineage>
        <taxon>Bacteria</taxon>
        <taxon>Pseudomonadati</taxon>
        <taxon>Bacteroidota</taxon>
        <taxon>Cytophagia</taxon>
        <taxon>Cytophagales</taxon>
        <taxon>Hymenobacteraceae</taxon>
        <taxon>Hymenobacter</taxon>
    </lineage>
</organism>
<evidence type="ECO:0000313" key="1">
    <source>
        <dbReference type="EMBL" id="GGF72841.1"/>
    </source>
</evidence>
<sequence>MIDELNEVLIDYWHQFVHLLPKLFIALIVLAIGLAIANHVSQLLGSRLRKRSHDALLANFLTNFTRWALLLMGVLLAMHVLGLSGVASGMLAGAGLSAFIVGFALKDIAENFLAGVVLAFNRPFRIHDTVQVKDLMGEVEALNLRTTLIKTFDGKHIFLPNALVLREPLTNYTRDGFIRQDFLISVDMGTETTSDRIEEMLLKYVSSHKGVETRDPHTPYIIVEKMGTTSADLRIYLWAYSEEYRRGTLELKSDLLKGSKAMLVAEGYVVSGAN</sequence>
<reference evidence="1 2" key="1">
    <citation type="journal article" date="2019" name="Int. J. Syst. Evol. Microbiol.">
        <title>The Global Catalogue of Microorganisms (GCM) 10K type strain sequencing project: providing services to taxonomists for standard genome sequencing and annotation.</title>
        <authorList>
            <consortium name="The Broad Institute Genomics Platform"/>
            <consortium name="The Broad Institute Genome Sequencing Center for Infectious Disease"/>
            <person name="Wu L."/>
            <person name="Ma J."/>
        </authorList>
    </citation>
    <scope>NUCLEOTIDE SEQUENCE [LARGE SCALE GENOMIC DNA]</scope>
    <source>
        <strain evidence="1 2">CGMCC 1.12720</strain>
    </source>
</reference>
<evidence type="ECO:0000313" key="2">
    <source>
        <dbReference type="Proteomes" id="UP000605392"/>
    </source>
</evidence>
<comment type="caution">
    <text evidence="1">The sequence shown here is derived from an EMBL/GenBank/DDBJ whole genome shotgun (WGS) entry which is preliminary data.</text>
</comment>
<proteinExistence type="predicted"/>
<protein>
    <submittedName>
        <fullName evidence="1">Uncharacterized protein</fullName>
    </submittedName>
</protein>
<dbReference type="EMBL" id="BMFN01000003">
    <property type="protein sequence ID" value="GGF72841.1"/>
    <property type="molecule type" value="Genomic_DNA"/>
</dbReference>
<name>A0ACB5PUC1_9BACT</name>
<keyword evidence="2" id="KW-1185">Reference proteome</keyword>